<keyword evidence="6" id="KW-0547">Nucleotide-binding</keyword>
<dbReference type="Gene3D" id="3.30.565.10">
    <property type="entry name" value="Histidine kinase-like ATPase, C-terminal domain"/>
    <property type="match status" value="1"/>
</dbReference>
<dbReference type="InterPro" id="IPR036890">
    <property type="entry name" value="HATPase_C_sf"/>
</dbReference>
<evidence type="ECO:0000313" key="12">
    <source>
        <dbReference type="EMBL" id="MBY8885452.1"/>
    </source>
</evidence>
<organism evidence="12 13">
    <name type="scientific">Streptantibioticus parmotrematis</name>
    <dbReference type="NCBI Taxonomy" id="2873249"/>
    <lineage>
        <taxon>Bacteria</taxon>
        <taxon>Bacillati</taxon>
        <taxon>Actinomycetota</taxon>
        <taxon>Actinomycetes</taxon>
        <taxon>Kitasatosporales</taxon>
        <taxon>Streptomycetaceae</taxon>
        <taxon>Streptantibioticus</taxon>
    </lineage>
</organism>
<evidence type="ECO:0000259" key="11">
    <source>
        <dbReference type="PROSITE" id="PS50109"/>
    </source>
</evidence>
<dbReference type="SUPFAM" id="SSF47384">
    <property type="entry name" value="Homodimeric domain of signal transducing histidine kinase"/>
    <property type="match status" value="1"/>
</dbReference>
<dbReference type="Pfam" id="PF02518">
    <property type="entry name" value="HATPase_c"/>
    <property type="match status" value="1"/>
</dbReference>
<dbReference type="Pfam" id="PF00512">
    <property type="entry name" value="HisKA"/>
    <property type="match status" value="1"/>
</dbReference>
<evidence type="ECO:0000256" key="8">
    <source>
        <dbReference type="ARBA" id="ARBA00022840"/>
    </source>
</evidence>
<dbReference type="Proteomes" id="UP001198565">
    <property type="component" value="Unassembled WGS sequence"/>
</dbReference>
<evidence type="ECO:0000256" key="5">
    <source>
        <dbReference type="ARBA" id="ARBA00022679"/>
    </source>
</evidence>
<dbReference type="InterPro" id="IPR004358">
    <property type="entry name" value="Sig_transdc_His_kin-like_C"/>
</dbReference>
<gene>
    <name evidence="12" type="ORF">K7472_11405</name>
</gene>
<dbReference type="CDD" id="cd00082">
    <property type="entry name" value="HisKA"/>
    <property type="match status" value="1"/>
</dbReference>
<protein>
    <recommendedName>
        <fullName evidence="10">Sensor-like histidine kinase SenX3</fullName>
        <ecNumber evidence="3">2.7.13.3</ecNumber>
    </recommendedName>
</protein>
<comment type="caution">
    <text evidence="12">The sequence shown here is derived from an EMBL/GenBank/DDBJ whole genome shotgun (WGS) entry which is preliminary data.</text>
</comment>
<sequence length="395" mass="41518">MAFIGIVVYAAMLAMQHASEERDLRYAIRRDSVTSPPGCAWLIVERAGRTTASPGTPPGFPWRPAVDRVAAHGTPVTVTVARDGTRYRVLTERRGGAVVQAVYDERFQAEDRDCLLMALGVAELLGAAASVVAGAALAHRAMAPLGETLRRQRRFVTDASHELRAPLTRLHTRAQLLARTAGRDEAAEQLAAEAARLAQGTRQLGAVIDDILRSARVAAQSGGPSTVDLAELAAQTVAEEDARAAQGAVSLDVAIGPGPHLVAGAECALRRALTALLDNALRHTPRGGSVVVAVAAHGHASVRLSVRDTGTGFPPEAAQRLFERFARGDHGRSEGNGYGLGLALAREVVTAHRGTITADSEPGGGATFTITLPALRPAPVRLRIGRRAPGHRVVS</sequence>
<reference evidence="12 13" key="1">
    <citation type="submission" date="2021-08" db="EMBL/GenBank/DDBJ databases">
        <title>Streptomyces sp. PTM05 isolated from lichen.</title>
        <authorList>
            <person name="Somphong A."/>
            <person name="Phongsopitanun W."/>
            <person name="Tanasupawat S."/>
        </authorList>
    </citation>
    <scope>NUCLEOTIDE SEQUENCE [LARGE SCALE GENOMIC DNA]</scope>
    <source>
        <strain evidence="12 13">Ptm05</strain>
    </source>
</reference>
<dbReference type="SMART" id="SM00388">
    <property type="entry name" value="HisKA"/>
    <property type="match status" value="1"/>
</dbReference>
<dbReference type="PROSITE" id="PS50109">
    <property type="entry name" value="HIS_KIN"/>
    <property type="match status" value="1"/>
</dbReference>
<dbReference type="SUPFAM" id="SSF55874">
    <property type="entry name" value="ATPase domain of HSP90 chaperone/DNA topoisomerase II/histidine kinase"/>
    <property type="match status" value="1"/>
</dbReference>
<name>A0ABS7QUG7_9ACTN</name>
<proteinExistence type="predicted"/>
<dbReference type="InterPro" id="IPR036097">
    <property type="entry name" value="HisK_dim/P_sf"/>
</dbReference>
<dbReference type="PRINTS" id="PR00344">
    <property type="entry name" value="BCTRLSENSOR"/>
</dbReference>
<keyword evidence="7 12" id="KW-0418">Kinase</keyword>
<feature type="domain" description="Histidine kinase" evidence="11">
    <location>
        <begin position="158"/>
        <end position="376"/>
    </location>
</feature>
<keyword evidence="8" id="KW-0067">ATP-binding</keyword>
<evidence type="ECO:0000256" key="6">
    <source>
        <dbReference type="ARBA" id="ARBA00022741"/>
    </source>
</evidence>
<dbReference type="InterPro" id="IPR050351">
    <property type="entry name" value="BphY/WalK/GraS-like"/>
</dbReference>
<dbReference type="InterPro" id="IPR003661">
    <property type="entry name" value="HisK_dim/P_dom"/>
</dbReference>
<accession>A0ABS7QUG7</accession>
<evidence type="ECO:0000313" key="13">
    <source>
        <dbReference type="Proteomes" id="UP001198565"/>
    </source>
</evidence>
<keyword evidence="5" id="KW-0808">Transferase</keyword>
<keyword evidence="13" id="KW-1185">Reference proteome</keyword>
<comment type="subcellular location">
    <subcellularLocation>
        <location evidence="2">Cell membrane</location>
    </subcellularLocation>
</comment>
<dbReference type="PANTHER" id="PTHR42878:SF7">
    <property type="entry name" value="SENSOR HISTIDINE KINASE GLRK"/>
    <property type="match status" value="1"/>
</dbReference>
<evidence type="ECO:0000256" key="1">
    <source>
        <dbReference type="ARBA" id="ARBA00000085"/>
    </source>
</evidence>
<dbReference type="GO" id="GO:0016301">
    <property type="term" value="F:kinase activity"/>
    <property type="evidence" value="ECO:0007669"/>
    <property type="project" value="UniProtKB-KW"/>
</dbReference>
<dbReference type="EC" id="2.7.13.3" evidence="3"/>
<dbReference type="SMART" id="SM00387">
    <property type="entry name" value="HATPase_c"/>
    <property type="match status" value="1"/>
</dbReference>
<evidence type="ECO:0000256" key="7">
    <source>
        <dbReference type="ARBA" id="ARBA00022777"/>
    </source>
</evidence>
<dbReference type="InterPro" id="IPR003594">
    <property type="entry name" value="HATPase_dom"/>
</dbReference>
<dbReference type="Gene3D" id="1.10.287.130">
    <property type="match status" value="1"/>
</dbReference>
<keyword evidence="9" id="KW-0902">Two-component regulatory system</keyword>
<evidence type="ECO:0000256" key="4">
    <source>
        <dbReference type="ARBA" id="ARBA00022553"/>
    </source>
</evidence>
<comment type="catalytic activity">
    <reaction evidence="1">
        <text>ATP + protein L-histidine = ADP + protein N-phospho-L-histidine.</text>
        <dbReference type="EC" id="2.7.13.3"/>
    </reaction>
</comment>
<dbReference type="PANTHER" id="PTHR42878">
    <property type="entry name" value="TWO-COMPONENT HISTIDINE KINASE"/>
    <property type="match status" value="1"/>
</dbReference>
<dbReference type="EMBL" id="JAINVZ010000006">
    <property type="protein sequence ID" value="MBY8885452.1"/>
    <property type="molecule type" value="Genomic_DNA"/>
</dbReference>
<evidence type="ECO:0000256" key="9">
    <source>
        <dbReference type="ARBA" id="ARBA00023012"/>
    </source>
</evidence>
<keyword evidence="4" id="KW-0597">Phosphoprotein</keyword>
<evidence type="ECO:0000256" key="3">
    <source>
        <dbReference type="ARBA" id="ARBA00012438"/>
    </source>
</evidence>
<dbReference type="InterPro" id="IPR005467">
    <property type="entry name" value="His_kinase_dom"/>
</dbReference>
<evidence type="ECO:0000256" key="10">
    <source>
        <dbReference type="ARBA" id="ARBA00039401"/>
    </source>
</evidence>
<evidence type="ECO:0000256" key="2">
    <source>
        <dbReference type="ARBA" id="ARBA00004236"/>
    </source>
</evidence>